<reference evidence="2 3" key="1">
    <citation type="journal article" date="2016" name="Nat. Commun.">
        <title>Thousands of microbial genomes shed light on interconnected biogeochemical processes in an aquifer system.</title>
        <authorList>
            <person name="Anantharaman K."/>
            <person name="Brown C.T."/>
            <person name="Hug L.A."/>
            <person name="Sharon I."/>
            <person name="Castelle C.J."/>
            <person name="Probst A.J."/>
            <person name="Thomas B.C."/>
            <person name="Singh A."/>
            <person name="Wilkins M.J."/>
            <person name="Karaoz U."/>
            <person name="Brodie E.L."/>
            <person name="Williams K.H."/>
            <person name="Hubbard S.S."/>
            <person name="Banfield J.F."/>
        </authorList>
    </citation>
    <scope>NUCLEOTIDE SEQUENCE [LARGE SCALE GENOMIC DNA]</scope>
</reference>
<proteinExistence type="predicted"/>
<keyword evidence="1" id="KW-0472">Membrane</keyword>
<gene>
    <name evidence="2" type="ORF">A3D07_00390</name>
</gene>
<evidence type="ECO:0000313" key="3">
    <source>
        <dbReference type="Proteomes" id="UP000177124"/>
    </source>
</evidence>
<sequence length="79" mass="9033">MPIEDINASIFENFNFIFFAKSFLILFAIFYVVFAFMLLRQVQLMCRTLPTSLSPLLKFLAIIHIGVAVAVLLLILGFF</sequence>
<keyword evidence="1" id="KW-0812">Transmembrane</keyword>
<dbReference type="AlphaFoldDB" id="A0A1F5GK54"/>
<comment type="caution">
    <text evidence="2">The sequence shown here is derived from an EMBL/GenBank/DDBJ whole genome shotgun (WGS) entry which is preliminary data.</text>
</comment>
<dbReference type="Pfam" id="PF18901">
    <property type="entry name" value="DUF5657"/>
    <property type="match status" value="1"/>
</dbReference>
<evidence type="ECO:0000313" key="2">
    <source>
        <dbReference type="EMBL" id="OGD92252.1"/>
    </source>
</evidence>
<name>A0A1F5GK54_9BACT</name>
<feature type="transmembrane region" description="Helical" evidence="1">
    <location>
        <begin position="59"/>
        <end position="78"/>
    </location>
</feature>
<dbReference type="InterPro" id="IPR043716">
    <property type="entry name" value="DUF5657"/>
</dbReference>
<organism evidence="2 3">
    <name type="scientific">Candidatus Curtissbacteria bacterium RIFCSPHIGHO2_02_FULL_42_15</name>
    <dbReference type="NCBI Taxonomy" id="1797716"/>
    <lineage>
        <taxon>Bacteria</taxon>
        <taxon>Candidatus Curtissiibacteriota</taxon>
    </lineage>
</organism>
<dbReference type="Proteomes" id="UP000177124">
    <property type="component" value="Unassembled WGS sequence"/>
</dbReference>
<protein>
    <submittedName>
        <fullName evidence="2">Uncharacterized protein</fullName>
    </submittedName>
</protein>
<evidence type="ECO:0000256" key="1">
    <source>
        <dbReference type="SAM" id="Phobius"/>
    </source>
</evidence>
<keyword evidence="1" id="KW-1133">Transmembrane helix</keyword>
<accession>A0A1F5GK54</accession>
<dbReference type="STRING" id="1797716.A3D07_00390"/>
<feature type="transmembrane region" description="Helical" evidence="1">
    <location>
        <begin position="16"/>
        <end position="39"/>
    </location>
</feature>
<dbReference type="EMBL" id="MFBF01000001">
    <property type="protein sequence ID" value="OGD92252.1"/>
    <property type="molecule type" value="Genomic_DNA"/>
</dbReference>